<evidence type="ECO:0000313" key="1">
    <source>
        <dbReference type="EMBL" id="CAG8759193.1"/>
    </source>
</evidence>
<protein>
    <submittedName>
        <fullName evidence="1">5365_t:CDS:1</fullName>
    </submittedName>
</protein>
<dbReference type="EMBL" id="CAJVPT010057792">
    <property type="protein sequence ID" value="CAG8759193.1"/>
    <property type="molecule type" value="Genomic_DNA"/>
</dbReference>
<dbReference type="Proteomes" id="UP000789525">
    <property type="component" value="Unassembled WGS sequence"/>
</dbReference>
<evidence type="ECO:0000313" key="2">
    <source>
        <dbReference type="Proteomes" id="UP000789525"/>
    </source>
</evidence>
<gene>
    <name evidence="1" type="ORF">ACOLOM_LOCUS13115</name>
</gene>
<name>A0ACA9QNZ1_9GLOM</name>
<reference evidence="1" key="1">
    <citation type="submission" date="2021-06" db="EMBL/GenBank/DDBJ databases">
        <authorList>
            <person name="Kallberg Y."/>
            <person name="Tangrot J."/>
            <person name="Rosling A."/>
        </authorList>
    </citation>
    <scope>NUCLEOTIDE SEQUENCE</scope>
    <source>
        <strain evidence="1">CL356</strain>
    </source>
</reference>
<comment type="caution">
    <text evidence="1">The sequence shown here is derived from an EMBL/GenBank/DDBJ whole genome shotgun (WGS) entry which is preliminary data.</text>
</comment>
<organism evidence="1 2">
    <name type="scientific">Acaulospora colombiana</name>
    <dbReference type="NCBI Taxonomy" id="27376"/>
    <lineage>
        <taxon>Eukaryota</taxon>
        <taxon>Fungi</taxon>
        <taxon>Fungi incertae sedis</taxon>
        <taxon>Mucoromycota</taxon>
        <taxon>Glomeromycotina</taxon>
        <taxon>Glomeromycetes</taxon>
        <taxon>Diversisporales</taxon>
        <taxon>Acaulosporaceae</taxon>
        <taxon>Acaulospora</taxon>
    </lineage>
</organism>
<proteinExistence type="predicted"/>
<feature type="non-terminal residue" evidence="1">
    <location>
        <position position="267"/>
    </location>
</feature>
<accession>A0ACA9QNZ1</accession>
<keyword evidence="2" id="KW-1185">Reference proteome</keyword>
<sequence length="267" mass="29535">MKRKDTTFDDGVPERTKRRRSIRDSLRVKRESFSFLKNKPPAPDTFAFGASPSLYETPEKSRPPATTPDERLEVSVDAPPEGDSALVSSPLGETNSEGLNAAAGGSRQSLSSSKRPTIKHTNSAPSRSNASSIRSESGSVNPSQESSSQRKSMTGLRESVDGHRRHDQGSPSKHRHEHKHHHHSLISKLIPGHGGDKAMDKLEKLTLLEDIAVPQEWLTGVVMIKISDRGEKRRGFRIDPDQGLILWDSKSANIIMIENIKELRKGE</sequence>